<dbReference type="RefSeq" id="WP_379940178.1">
    <property type="nucleotide sequence ID" value="NZ_JBHTIB010000008.1"/>
</dbReference>
<evidence type="ECO:0000313" key="2">
    <source>
        <dbReference type="Proteomes" id="UP001597011"/>
    </source>
</evidence>
<sequence length="315" mass="36238">MRKAYKDQVGNAAEINLMLTSMLRYAGIKAYPILVSTRQNGIPIFPTREGYNYVVTYVNLPTGVMLLDATNKYSAPNVLPFRTLNWQGRVIAEHGGSELIDLFPKEASKNTTYLMVNLDDHGAVNGDFRTMKTNHSAMLYREEYIETNKEQYLEKLENKYKGMEISDFKVDNESDLSKPVMETYKFVKENQADIIGDKIYFSPLLFLKTTENPFKLEKREFPVDFGFPTFNKYMIVINIPEGYKIETFPKPTVLALPDQLGSYKYNLSFTDNRIQVIIESEINQPIISSLYYESLKAYFSKIIETEAETIVLTKA</sequence>
<comment type="caution">
    <text evidence="1">The sequence shown here is derived from an EMBL/GenBank/DDBJ whole genome shotgun (WGS) entry which is preliminary data.</text>
</comment>
<accession>A0ABW3BT29</accession>
<dbReference type="Proteomes" id="UP001597011">
    <property type="component" value="Unassembled WGS sequence"/>
</dbReference>
<proteinExistence type="predicted"/>
<dbReference type="Gene3D" id="2.60.120.1130">
    <property type="match status" value="1"/>
</dbReference>
<organism evidence="1 2">
    <name type="scientific">Mariniflexile aquimaris</name>
    <dbReference type="NCBI Taxonomy" id="881009"/>
    <lineage>
        <taxon>Bacteria</taxon>
        <taxon>Pseudomonadati</taxon>
        <taxon>Bacteroidota</taxon>
        <taxon>Flavobacteriia</taxon>
        <taxon>Flavobacteriales</taxon>
        <taxon>Flavobacteriaceae</taxon>
        <taxon>Mariniflexile</taxon>
    </lineage>
</organism>
<reference evidence="2" key="1">
    <citation type="journal article" date="2019" name="Int. J. Syst. Evol. Microbiol.">
        <title>The Global Catalogue of Microorganisms (GCM) 10K type strain sequencing project: providing services to taxonomists for standard genome sequencing and annotation.</title>
        <authorList>
            <consortium name="The Broad Institute Genomics Platform"/>
            <consortium name="The Broad Institute Genome Sequencing Center for Infectious Disease"/>
            <person name="Wu L."/>
            <person name="Ma J."/>
        </authorList>
    </citation>
    <scope>NUCLEOTIDE SEQUENCE [LARGE SCALE GENOMIC DNA]</scope>
    <source>
        <strain evidence="2">CCUG 60529</strain>
    </source>
</reference>
<evidence type="ECO:0008006" key="3">
    <source>
        <dbReference type="Google" id="ProtNLM"/>
    </source>
</evidence>
<evidence type="ECO:0000313" key="1">
    <source>
        <dbReference type="EMBL" id="MFD0835207.1"/>
    </source>
</evidence>
<name>A0ABW3BT29_9FLAO</name>
<gene>
    <name evidence="1" type="ORF">ACFQ0I_05490</name>
</gene>
<keyword evidence="2" id="KW-1185">Reference proteome</keyword>
<dbReference type="Gene3D" id="3.10.620.30">
    <property type="match status" value="1"/>
</dbReference>
<protein>
    <recommendedName>
        <fullName evidence="3">DUF3858 domain-containing protein</fullName>
    </recommendedName>
</protein>
<dbReference type="EMBL" id="JBHTIB010000008">
    <property type="protein sequence ID" value="MFD0835207.1"/>
    <property type="molecule type" value="Genomic_DNA"/>
</dbReference>